<dbReference type="EMBL" id="CP002831">
    <property type="protein sequence ID" value="AFC26561.1"/>
    <property type="molecule type" value="Genomic_DNA"/>
</dbReference>
<dbReference type="GO" id="GO:0046872">
    <property type="term" value="F:metal ion binding"/>
    <property type="evidence" value="ECO:0007669"/>
    <property type="project" value="UniProtKB-KW"/>
</dbReference>
<dbReference type="CDD" id="cd07724">
    <property type="entry name" value="POD-like_MBL-fold"/>
    <property type="match status" value="1"/>
</dbReference>
<dbReference type="Proteomes" id="UP000007519">
    <property type="component" value="Chromosome"/>
</dbReference>
<dbReference type="SMART" id="SM00849">
    <property type="entry name" value="Lactamase_B"/>
    <property type="match status" value="1"/>
</dbReference>
<dbReference type="CDD" id="cd00158">
    <property type="entry name" value="RHOD"/>
    <property type="match status" value="1"/>
</dbReference>
<keyword evidence="4" id="KW-1185">Reference proteome</keyword>
<dbReference type="InterPro" id="IPR001279">
    <property type="entry name" value="Metallo-B-lactamas"/>
</dbReference>
<dbReference type="InterPro" id="IPR051682">
    <property type="entry name" value="Mito_Persulfide_Diox"/>
</dbReference>
<dbReference type="SUPFAM" id="SSF52821">
    <property type="entry name" value="Rhodanese/Cell cycle control phosphatase"/>
    <property type="match status" value="2"/>
</dbReference>
<dbReference type="SMART" id="SM00450">
    <property type="entry name" value="RHOD"/>
    <property type="match status" value="1"/>
</dbReference>
<dbReference type="OrthoDB" id="9784009at2"/>
<dbReference type="eggNOG" id="COG0491">
    <property type="taxonomic scope" value="Bacteria"/>
</dbReference>
<dbReference type="SUPFAM" id="SSF56281">
    <property type="entry name" value="Metallo-hydrolase/oxidoreductase"/>
    <property type="match status" value="1"/>
</dbReference>
<dbReference type="GO" id="GO:0070813">
    <property type="term" value="P:hydrogen sulfide metabolic process"/>
    <property type="evidence" value="ECO:0007669"/>
    <property type="project" value="TreeGrafter"/>
</dbReference>
<feature type="domain" description="Rhodanese" evidence="2">
    <location>
        <begin position="374"/>
        <end position="458"/>
    </location>
</feature>
<evidence type="ECO:0000256" key="1">
    <source>
        <dbReference type="ARBA" id="ARBA00022723"/>
    </source>
</evidence>
<dbReference type="InterPro" id="IPR001763">
    <property type="entry name" value="Rhodanese-like_dom"/>
</dbReference>
<dbReference type="AlphaFoldDB" id="H6L601"/>
<dbReference type="GO" id="GO:0050313">
    <property type="term" value="F:sulfur dioxygenase activity"/>
    <property type="evidence" value="ECO:0007669"/>
    <property type="project" value="InterPro"/>
</dbReference>
<dbReference type="KEGG" id="sgn:SGRA_3845"/>
<dbReference type="eggNOG" id="COG0607">
    <property type="taxonomic scope" value="Bacteria"/>
</dbReference>
<proteinExistence type="predicted"/>
<dbReference type="InterPro" id="IPR036866">
    <property type="entry name" value="RibonucZ/Hydroxyglut_hydro"/>
</dbReference>
<gene>
    <name evidence="3" type="ordered locus">SGRA_3845</name>
</gene>
<dbReference type="HOGENOM" id="CLU_030571_7_1_10"/>
<dbReference type="FunFam" id="3.60.15.10:FF:000030">
    <property type="entry name" value="Metallo-beta-lactamase family protein"/>
    <property type="match status" value="1"/>
</dbReference>
<organism evidence="3 4">
    <name type="scientific">Saprospira grandis (strain Lewin)</name>
    <dbReference type="NCBI Taxonomy" id="984262"/>
    <lineage>
        <taxon>Bacteria</taxon>
        <taxon>Pseudomonadati</taxon>
        <taxon>Bacteroidota</taxon>
        <taxon>Saprospiria</taxon>
        <taxon>Saprospirales</taxon>
        <taxon>Saprospiraceae</taxon>
        <taxon>Saprospira</taxon>
    </lineage>
</organism>
<dbReference type="GO" id="GO:0006749">
    <property type="term" value="P:glutathione metabolic process"/>
    <property type="evidence" value="ECO:0007669"/>
    <property type="project" value="InterPro"/>
</dbReference>
<dbReference type="Gene3D" id="3.40.250.10">
    <property type="entry name" value="Rhodanese-like domain"/>
    <property type="match status" value="2"/>
</dbReference>
<dbReference type="InterPro" id="IPR036873">
    <property type="entry name" value="Rhodanese-like_dom_sf"/>
</dbReference>
<evidence type="ECO:0000313" key="3">
    <source>
        <dbReference type="EMBL" id="AFC26561.1"/>
    </source>
</evidence>
<protein>
    <submittedName>
        <fullName evidence="3">Beta-lactamase domain protein</fullName>
    </submittedName>
</protein>
<dbReference type="Gene3D" id="3.60.15.10">
    <property type="entry name" value="Ribonuclease Z/Hydroxyacylglutathione hydrolase-like"/>
    <property type="match status" value="1"/>
</dbReference>
<dbReference type="InterPro" id="IPR044528">
    <property type="entry name" value="POD-like_MBL-fold"/>
</dbReference>
<reference evidence="3 4" key="1">
    <citation type="journal article" date="2012" name="Stand. Genomic Sci.">
        <title>Complete genome sequencing and analysis of Saprospira grandis str. Lewin, a predatory marine bacterium.</title>
        <authorList>
            <person name="Saw J.H."/>
            <person name="Yuryev A."/>
            <person name="Kanbe M."/>
            <person name="Hou S."/>
            <person name="Young A.G."/>
            <person name="Aizawa S."/>
            <person name="Alam M."/>
        </authorList>
    </citation>
    <scope>NUCLEOTIDE SEQUENCE [LARGE SCALE GENOMIC DNA]</scope>
    <source>
        <strain evidence="3 4">Lewin</strain>
    </source>
</reference>
<dbReference type="Pfam" id="PF00753">
    <property type="entry name" value="Lactamase_B"/>
    <property type="match status" value="1"/>
</dbReference>
<keyword evidence="1" id="KW-0479">Metal-binding</keyword>
<evidence type="ECO:0000259" key="2">
    <source>
        <dbReference type="PROSITE" id="PS50206"/>
    </source>
</evidence>
<dbReference type="PANTHER" id="PTHR43084:SF1">
    <property type="entry name" value="PERSULFIDE DIOXYGENASE ETHE1, MITOCHONDRIAL"/>
    <property type="match status" value="1"/>
</dbReference>
<evidence type="ECO:0000313" key="4">
    <source>
        <dbReference type="Proteomes" id="UP000007519"/>
    </source>
</evidence>
<dbReference type="STRING" id="984262.SGRA_3845"/>
<name>H6L601_SAPGL</name>
<accession>H6L601</accession>
<dbReference type="PROSITE" id="PS50206">
    <property type="entry name" value="RHODANESE_3"/>
    <property type="match status" value="1"/>
</dbReference>
<sequence length="461" mass="51493">MFFKHIYDKSLAQASYMIACQKAGVAAVIDPKRDVDTYLDIAKQEGFTITHILETHIHADFLAGSRELAELTGAKMYLSAEGGEGWEYEFPHEGLKDGDEFWLGNLKFEVWHTPGHTPESISFLLSDTPATEEPVMLFTGDFVFVGDIGRPDLLEKAAGIKGTQDEGAKQMLASVRRFKELPDFIQLWPGHGAGSACGKALGAVPSSTVGYEKIRNWACQLADDDKAFTDYLLEDQPEPPKYFAKMKLLNRVERPLLTQLAPAQELDWQTVATAMQAGIPLIDARPRTQVEKEGFIPGTLNIQHNNAFSTWAGWFLDYDKDFMLLAAEDQIDELRRKLMRIGLDNFKGFLPATAAYPEALHQPDIIELAEVKALKGKYRIFDIRSAKEYKEGHIEGAEHFFLGKLYELAKDVDRNEAIILHCQGGDRAAIGYSILVQMGFKNIKNFSGGIKAWTAAKEPLV</sequence>
<dbReference type="Pfam" id="PF00581">
    <property type="entry name" value="Rhodanese"/>
    <property type="match status" value="1"/>
</dbReference>
<dbReference type="RefSeq" id="WP_015694146.1">
    <property type="nucleotide sequence ID" value="NC_016940.1"/>
</dbReference>
<dbReference type="PANTHER" id="PTHR43084">
    <property type="entry name" value="PERSULFIDE DIOXYGENASE ETHE1"/>
    <property type="match status" value="1"/>
</dbReference>